<gene>
    <name evidence="1" type="ORF">QVD17_03747</name>
</gene>
<dbReference type="Proteomes" id="UP001229421">
    <property type="component" value="Unassembled WGS sequence"/>
</dbReference>
<comment type="caution">
    <text evidence="1">The sequence shown here is derived from an EMBL/GenBank/DDBJ whole genome shotgun (WGS) entry which is preliminary data.</text>
</comment>
<keyword evidence="2" id="KW-1185">Reference proteome</keyword>
<proteinExistence type="predicted"/>
<dbReference type="AlphaFoldDB" id="A0AAD8LAJ4"/>
<protein>
    <submittedName>
        <fullName evidence="1">Uncharacterized protein</fullName>
    </submittedName>
</protein>
<reference evidence="1" key="1">
    <citation type="journal article" date="2023" name="bioRxiv">
        <title>Improved chromosome-level genome assembly for marigold (Tagetes erecta).</title>
        <authorList>
            <person name="Jiang F."/>
            <person name="Yuan L."/>
            <person name="Wang S."/>
            <person name="Wang H."/>
            <person name="Xu D."/>
            <person name="Wang A."/>
            <person name="Fan W."/>
        </authorList>
    </citation>
    <scope>NUCLEOTIDE SEQUENCE</scope>
    <source>
        <strain evidence="1">WSJ</strain>
        <tissue evidence="1">Leaf</tissue>
    </source>
</reference>
<dbReference type="EMBL" id="JAUHHV010000001">
    <property type="protein sequence ID" value="KAK1437947.1"/>
    <property type="molecule type" value="Genomic_DNA"/>
</dbReference>
<name>A0AAD8LAJ4_TARER</name>
<accession>A0AAD8LAJ4</accession>
<evidence type="ECO:0000313" key="2">
    <source>
        <dbReference type="Proteomes" id="UP001229421"/>
    </source>
</evidence>
<sequence>MKACSSILTMPNNKVESCKPRPAGYVVIAKQNFFFFFGSSPATRHNVSRTATAAALSRKETFVCFGKS</sequence>
<organism evidence="1 2">
    <name type="scientific">Tagetes erecta</name>
    <name type="common">African marigold</name>
    <dbReference type="NCBI Taxonomy" id="13708"/>
    <lineage>
        <taxon>Eukaryota</taxon>
        <taxon>Viridiplantae</taxon>
        <taxon>Streptophyta</taxon>
        <taxon>Embryophyta</taxon>
        <taxon>Tracheophyta</taxon>
        <taxon>Spermatophyta</taxon>
        <taxon>Magnoliopsida</taxon>
        <taxon>eudicotyledons</taxon>
        <taxon>Gunneridae</taxon>
        <taxon>Pentapetalae</taxon>
        <taxon>asterids</taxon>
        <taxon>campanulids</taxon>
        <taxon>Asterales</taxon>
        <taxon>Asteraceae</taxon>
        <taxon>Asteroideae</taxon>
        <taxon>Heliantheae alliance</taxon>
        <taxon>Tageteae</taxon>
        <taxon>Tagetes</taxon>
    </lineage>
</organism>
<evidence type="ECO:0000313" key="1">
    <source>
        <dbReference type="EMBL" id="KAK1437947.1"/>
    </source>
</evidence>